<keyword evidence="2" id="KW-1185">Reference proteome</keyword>
<evidence type="ECO:0000313" key="1">
    <source>
        <dbReference type="EMBL" id="PLN84197.1"/>
    </source>
</evidence>
<name>A0A2J5I2W6_9EURO</name>
<dbReference type="Proteomes" id="UP000235023">
    <property type="component" value="Unassembled WGS sequence"/>
</dbReference>
<protein>
    <submittedName>
        <fullName evidence="1">Uncharacterized protein</fullName>
    </submittedName>
</protein>
<sequence>MDLALFFSSPVLYAQITHSLYGVRLIRSKPKVEVQFELDILACCTEGRQSLAKDGKIVDLAGFLSLLMLLRWFRIDLPRGCAGARLSVLFAVRGISYAILFRRRSRSWVVG</sequence>
<proteinExistence type="predicted"/>
<dbReference type="EMBL" id="KZ559513">
    <property type="protein sequence ID" value="PLN84197.1"/>
    <property type="molecule type" value="Genomic_DNA"/>
</dbReference>
<dbReference type="AlphaFoldDB" id="A0A2J5I2W6"/>
<gene>
    <name evidence="1" type="ORF">BDW42DRAFT_48518</name>
</gene>
<organism evidence="1 2">
    <name type="scientific">Aspergillus taichungensis</name>
    <dbReference type="NCBI Taxonomy" id="482145"/>
    <lineage>
        <taxon>Eukaryota</taxon>
        <taxon>Fungi</taxon>
        <taxon>Dikarya</taxon>
        <taxon>Ascomycota</taxon>
        <taxon>Pezizomycotina</taxon>
        <taxon>Eurotiomycetes</taxon>
        <taxon>Eurotiomycetidae</taxon>
        <taxon>Eurotiales</taxon>
        <taxon>Aspergillaceae</taxon>
        <taxon>Aspergillus</taxon>
        <taxon>Aspergillus subgen. Circumdati</taxon>
    </lineage>
</organism>
<evidence type="ECO:0000313" key="2">
    <source>
        <dbReference type="Proteomes" id="UP000235023"/>
    </source>
</evidence>
<reference evidence="2" key="1">
    <citation type="submission" date="2017-12" db="EMBL/GenBank/DDBJ databases">
        <authorList>
            <consortium name="DOE Joint Genome Institute"/>
            <person name="Mondo S.J."/>
            <person name="Kjaerbolling I."/>
            <person name="Vesth T.C."/>
            <person name="Frisvad J.C."/>
            <person name="Nybo J.L."/>
            <person name="Theobald S."/>
            <person name="Kuo A."/>
            <person name="Bowyer P."/>
            <person name="Matsuda Y."/>
            <person name="Lyhne E.K."/>
            <person name="Kogle M.E."/>
            <person name="Clum A."/>
            <person name="Lipzen A."/>
            <person name="Salamov A."/>
            <person name="Ngan C.Y."/>
            <person name="Daum C."/>
            <person name="Chiniquy J."/>
            <person name="Barry K."/>
            <person name="LaButti K."/>
            <person name="Haridas S."/>
            <person name="Simmons B.A."/>
            <person name="Magnuson J.K."/>
            <person name="Mortensen U.H."/>
            <person name="Larsen T.O."/>
            <person name="Grigoriev I.V."/>
            <person name="Baker S.E."/>
            <person name="Andersen M.R."/>
            <person name="Nordberg H.P."/>
            <person name="Cantor M.N."/>
            <person name="Hua S.X."/>
        </authorList>
    </citation>
    <scope>NUCLEOTIDE SEQUENCE [LARGE SCALE GENOMIC DNA]</scope>
    <source>
        <strain evidence="2">IBT 19404</strain>
    </source>
</reference>
<accession>A0A2J5I2W6</accession>